<reference evidence="2 3" key="1">
    <citation type="submission" date="2019-01" db="EMBL/GenBank/DDBJ databases">
        <title>Draft Genome and Complete Hox-Cluster Characterization of the Sterlet Sturgeon (Acipenser ruthenus).</title>
        <authorList>
            <person name="Wei Q."/>
        </authorList>
    </citation>
    <scope>NUCLEOTIDE SEQUENCE [LARGE SCALE GENOMIC DNA]</scope>
    <source>
        <strain evidence="2">WHYD16114868_AA</strain>
        <tissue evidence="2">Blood</tissue>
    </source>
</reference>
<evidence type="ECO:0000313" key="3">
    <source>
        <dbReference type="Proteomes" id="UP000289886"/>
    </source>
</evidence>
<dbReference type="Proteomes" id="UP000289886">
    <property type="component" value="Unassembled WGS sequence"/>
</dbReference>
<sequence>MWIVDINAVQSYWNACIPVDCNWESPSSLEKEIEIERLLEDGPLAGDEGLGDRVVPDGAPTWSRGPATGSPDTPAGYLGARDKGPHPLVLDWFTGVVVGAVAEVGSSPPPPSL</sequence>
<name>A0A444UNF8_ACIRT</name>
<comment type="caution">
    <text evidence="2">The sequence shown here is derived from an EMBL/GenBank/DDBJ whole genome shotgun (WGS) entry which is preliminary data.</text>
</comment>
<gene>
    <name evidence="2" type="ORF">EOD39_3385</name>
</gene>
<keyword evidence="3" id="KW-1185">Reference proteome</keyword>
<protein>
    <submittedName>
        <fullName evidence="2">Uncharacterized protein</fullName>
    </submittedName>
</protein>
<accession>A0A444UNF8</accession>
<organism evidence="2 3">
    <name type="scientific">Acipenser ruthenus</name>
    <name type="common">Sterlet sturgeon</name>
    <dbReference type="NCBI Taxonomy" id="7906"/>
    <lineage>
        <taxon>Eukaryota</taxon>
        <taxon>Metazoa</taxon>
        <taxon>Chordata</taxon>
        <taxon>Craniata</taxon>
        <taxon>Vertebrata</taxon>
        <taxon>Euteleostomi</taxon>
        <taxon>Actinopterygii</taxon>
        <taxon>Chondrostei</taxon>
        <taxon>Acipenseriformes</taxon>
        <taxon>Acipenseridae</taxon>
        <taxon>Acipenser</taxon>
    </lineage>
</organism>
<proteinExistence type="predicted"/>
<dbReference type="EMBL" id="SCEB01214190">
    <property type="protein sequence ID" value="RXM36715.1"/>
    <property type="molecule type" value="Genomic_DNA"/>
</dbReference>
<feature type="region of interest" description="Disordered" evidence="1">
    <location>
        <begin position="42"/>
        <end position="80"/>
    </location>
</feature>
<evidence type="ECO:0000313" key="2">
    <source>
        <dbReference type="EMBL" id="RXM36715.1"/>
    </source>
</evidence>
<dbReference type="AlphaFoldDB" id="A0A444UNF8"/>
<evidence type="ECO:0000256" key="1">
    <source>
        <dbReference type="SAM" id="MobiDB-lite"/>
    </source>
</evidence>